<keyword evidence="2" id="KW-0472">Membrane</keyword>
<accession>A0A8H6W0D3</accession>
<evidence type="ECO:0000256" key="1">
    <source>
        <dbReference type="SAM" id="MobiDB-lite"/>
    </source>
</evidence>
<comment type="caution">
    <text evidence="3">The sequence shown here is derived from an EMBL/GenBank/DDBJ whole genome shotgun (WGS) entry which is preliminary data.</text>
</comment>
<keyword evidence="2" id="KW-0812">Transmembrane</keyword>
<evidence type="ECO:0000256" key="2">
    <source>
        <dbReference type="SAM" id="Phobius"/>
    </source>
</evidence>
<protein>
    <submittedName>
        <fullName evidence="3">Uncharacterized protein</fullName>
    </submittedName>
</protein>
<keyword evidence="4" id="KW-1185">Reference proteome</keyword>
<feature type="compositionally biased region" description="Basic and acidic residues" evidence="1">
    <location>
        <begin position="211"/>
        <end position="234"/>
    </location>
</feature>
<name>A0A8H6W0D3_MYCCL</name>
<feature type="transmembrane region" description="Helical" evidence="2">
    <location>
        <begin position="56"/>
        <end position="82"/>
    </location>
</feature>
<keyword evidence="2" id="KW-1133">Transmembrane helix</keyword>
<feature type="region of interest" description="Disordered" evidence="1">
    <location>
        <begin position="164"/>
        <end position="234"/>
    </location>
</feature>
<dbReference type="AlphaFoldDB" id="A0A8H6W0D3"/>
<gene>
    <name evidence="3" type="ORF">HMN09_00919500</name>
</gene>
<organism evidence="3 4">
    <name type="scientific">Mycena chlorophos</name>
    <name type="common">Agaric fungus</name>
    <name type="synonym">Agaricus chlorophos</name>
    <dbReference type="NCBI Taxonomy" id="658473"/>
    <lineage>
        <taxon>Eukaryota</taxon>
        <taxon>Fungi</taxon>
        <taxon>Dikarya</taxon>
        <taxon>Basidiomycota</taxon>
        <taxon>Agaricomycotina</taxon>
        <taxon>Agaricomycetes</taxon>
        <taxon>Agaricomycetidae</taxon>
        <taxon>Agaricales</taxon>
        <taxon>Marasmiineae</taxon>
        <taxon>Mycenaceae</taxon>
        <taxon>Mycena</taxon>
    </lineage>
</organism>
<reference evidence="3" key="1">
    <citation type="submission" date="2020-05" db="EMBL/GenBank/DDBJ databases">
        <title>Mycena genomes resolve the evolution of fungal bioluminescence.</title>
        <authorList>
            <person name="Tsai I.J."/>
        </authorList>
    </citation>
    <scope>NUCLEOTIDE SEQUENCE</scope>
    <source>
        <strain evidence="3">110903Hualien_Pintung</strain>
    </source>
</reference>
<dbReference type="Proteomes" id="UP000613580">
    <property type="component" value="Unassembled WGS sequence"/>
</dbReference>
<proteinExistence type="predicted"/>
<sequence length="234" mass="25371">MADSKTLTTQAPTISSTSVLMTNISVGPSTSSRPSNPSAFTTPSSSPVLATSKHDIPVGTIVGSVFGATALIMLLAIGLIFWRQRVKRRHDERDLAAAFSSSPDMAFNDRSFLYNDTSRYVGYSQAGTSTPPRRTPYSDVDADLSGADMATSAGFEEAGYNAGIATDESRPPSYPATGHGYGRQVYGDPRTSFSGVPQSAHEGDDEEEAEEKYPEEKSPEMMRELERELQFRYD</sequence>
<dbReference type="EMBL" id="JACAZE010000013">
    <property type="protein sequence ID" value="KAF7300362.1"/>
    <property type="molecule type" value="Genomic_DNA"/>
</dbReference>
<evidence type="ECO:0000313" key="4">
    <source>
        <dbReference type="Proteomes" id="UP000613580"/>
    </source>
</evidence>
<feature type="region of interest" description="Disordered" evidence="1">
    <location>
        <begin position="26"/>
        <end position="47"/>
    </location>
</feature>
<evidence type="ECO:0000313" key="3">
    <source>
        <dbReference type="EMBL" id="KAF7300362.1"/>
    </source>
</evidence>